<reference evidence="2" key="1">
    <citation type="submission" date="2016-06" db="EMBL/GenBank/DDBJ databases">
        <authorList>
            <person name="Varghese N."/>
            <person name="Submissions Spin"/>
        </authorList>
    </citation>
    <scope>NUCLEOTIDE SEQUENCE [LARGE SCALE GENOMIC DNA]</scope>
    <source>
        <strain evidence="2">DSM 43168</strain>
    </source>
</reference>
<proteinExistence type="predicted"/>
<dbReference type="EMBL" id="FMCT01000004">
    <property type="protein sequence ID" value="SCF01310.1"/>
    <property type="molecule type" value="Genomic_DNA"/>
</dbReference>
<protein>
    <submittedName>
        <fullName evidence="1">Uncharacterized protein</fullName>
    </submittedName>
</protein>
<dbReference type="RefSeq" id="WP_176734828.1">
    <property type="nucleotide sequence ID" value="NZ_FMCT01000004.1"/>
</dbReference>
<gene>
    <name evidence="1" type="ORF">GA0070563_104115</name>
</gene>
<organism evidence="1 2">
    <name type="scientific">Micromonospora carbonacea</name>
    <dbReference type="NCBI Taxonomy" id="47853"/>
    <lineage>
        <taxon>Bacteria</taxon>
        <taxon>Bacillati</taxon>
        <taxon>Actinomycetota</taxon>
        <taxon>Actinomycetes</taxon>
        <taxon>Micromonosporales</taxon>
        <taxon>Micromonosporaceae</taxon>
        <taxon>Micromonospora</taxon>
    </lineage>
</organism>
<evidence type="ECO:0000313" key="1">
    <source>
        <dbReference type="EMBL" id="SCF01310.1"/>
    </source>
</evidence>
<keyword evidence="2" id="KW-1185">Reference proteome</keyword>
<dbReference type="Proteomes" id="UP000183585">
    <property type="component" value="Unassembled WGS sequence"/>
</dbReference>
<dbReference type="AlphaFoldDB" id="A0A1C4WYP6"/>
<sequence length="53" mass="6225">MPLWVPEWIVGLAGRATCRLLRWHNVTCRGRADHTVPGIGLIDPTRWNRWPRH</sequence>
<accession>A0A1C4WYP6</accession>
<evidence type="ECO:0000313" key="2">
    <source>
        <dbReference type="Proteomes" id="UP000183585"/>
    </source>
</evidence>
<name>A0A1C4WYP6_9ACTN</name>